<dbReference type="RefSeq" id="WP_206423382.1">
    <property type="nucleotide sequence ID" value="NZ_JACIJB010000006.1"/>
</dbReference>
<evidence type="ECO:0000313" key="11">
    <source>
        <dbReference type="Proteomes" id="UP000548978"/>
    </source>
</evidence>
<feature type="transmembrane region" description="Helical" evidence="7">
    <location>
        <begin position="387"/>
        <end position="409"/>
    </location>
</feature>
<evidence type="ECO:0000256" key="2">
    <source>
        <dbReference type="ARBA" id="ARBA00022475"/>
    </source>
</evidence>
<name>A0A7W9A3P9_9CAUL</name>
<evidence type="ECO:0000256" key="4">
    <source>
        <dbReference type="ARBA" id="ARBA00022989"/>
    </source>
</evidence>
<dbReference type="Pfam" id="PF12704">
    <property type="entry name" value="MacB_PCD"/>
    <property type="match status" value="1"/>
</dbReference>
<comment type="subcellular location">
    <subcellularLocation>
        <location evidence="1">Cell membrane</location>
        <topology evidence="1">Multi-pass membrane protein</topology>
    </subcellularLocation>
</comment>
<dbReference type="PANTHER" id="PTHR30572:SF4">
    <property type="entry name" value="ABC TRANSPORTER PERMEASE YTRF"/>
    <property type="match status" value="1"/>
</dbReference>
<dbReference type="EMBL" id="JACIJB010000006">
    <property type="protein sequence ID" value="MBB5660839.1"/>
    <property type="molecule type" value="Genomic_DNA"/>
</dbReference>
<comment type="similarity">
    <text evidence="6">Belongs to the ABC-4 integral membrane protein family.</text>
</comment>
<gene>
    <name evidence="10" type="ORF">FHS65_001592</name>
</gene>
<keyword evidence="11" id="KW-1185">Reference proteome</keyword>
<evidence type="ECO:0000259" key="8">
    <source>
        <dbReference type="Pfam" id="PF02687"/>
    </source>
</evidence>
<evidence type="ECO:0000256" key="5">
    <source>
        <dbReference type="ARBA" id="ARBA00023136"/>
    </source>
</evidence>
<dbReference type="InterPro" id="IPR025857">
    <property type="entry name" value="MacB_PCD"/>
</dbReference>
<feature type="domain" description="ABC3 transporter permease C-terminal" evidence="8">
    <location>
        <begin position="306"/>
        <end position="419"/>
    </location>
</feature>
<keyword evidence="2" id="KW-1003">Cell membrane</keyword>
<evidence type="ECO:0000256" key="1">
    <source>
        <dbReference type="ARBA" id="ARBA00004651"/>
    </source>
</evidence>
<dbReference type="GO" id="GO:0022857">
    <property type="term" value="F:transmembrane transporter activity"/>
    <property type="evidence" value="ECO:0007669"/>
    <property type="project" value="TreeGrafter"/>
</dbReference>
<dbReference type="Pfam" id="PF02687">
    <property type="entry name" value="FtsX"/>
    <property type="match status" value="1"/>
</dbReference>
<sequence>MSDNRPPLTAGGTMSPFELVRFAVGAIAAHPMRSALTSLGVVIGVAAVIMMTSIGLGAQQRVEEALSSLGTNMLVIRPGAPRGAGGGFVRGGGGSGDSLTVDDAEAMRTLDGVRAVSPAVNGGAQLVYDGANWASRIEGVTPDYLVARDLEIVSGQMFDQAAADSGRKVAVLGQTVVRELFGEGVDPVGQRMRIGPIPFTVVGVLGAKGQSGFQDQDDIVVIPLDAARSRVIGRGSGSRGNSVNQIYVKAVDEDALYRLEQDVAELLRDRHRIRPGQDDDFNVQNLTSIQEAAQSSTATFTILLAAVAGVSLLVGGVGIMNIMLVSVTERTREIGLRMAIGARRSDVLTQFALESVALSLLGGLLGLVLGVGGALLMSKFGDWPAAIPAWAAPLAIGFSTFVGVVFGAYPAWRAAQLDPIEALRRE</sequence>
<dbReference type="AlphaFoldDB" id="A0A7W9A3P9"/>
<reference evidence="10 11" key="1">
    <citation type="submission" date="2020-08" db="EMBL/GenBank/DDBJ databases">
        <title>Genomic Encyclopedia of Type Strains, Phase IV (KMG-IV): sequencing the most valuable type-strain genomes for metagenomic binning, comparative biology and taxonomic classification.</title>
        <authorList>
            <person name="Goeker M."/>
        </authorList>
    </citation>
    <scope>NUCLEOTIDE SEQUENCE [LARGE SCALE GENOMIC DNA]</scope>
    <source>
        <strain evidence="10 11">DSM 24448</strain>
    </source>
</reference>
<keyword evidence="3 7" id="KW-0812">Transmembrane</keyword>
<dbReference type="InterPro" id="IPR050250">
    <property type="entry name" value="Macrolide_Exporter_MacB"/>
</dbReference>
<dbReference type="PANTHER" id="PTHR30572">
    <property type="entry name" value="MEMBRANE COMPONENT OF TRANSPORTER-RELATED"/>
    <property type="match status" value="1"/>
</dbReference>
<evidence type="ECO:0000259" key="9">
    <source>
        <dbReference type="Pfam" id="PF12704"/>
    </source>
</evidence>
<feature type="transmembrane region" description="Helical" evidence="7">
    <location>
        <begin position="36"/>
        <end position="58"/>
    </location>
</feature>
<evidence type="ECO:0000256" key="6">
    <source>
        <dbReference type="ARBA" id="ARBA00038076"/>
    </source>
</evidence>
<proteinExistence type="inferred from homology"/>
<dbReference type="GO" id="GO:0005886">
    <property type="term" value="C:plasma membrane"/>
    <property type="evidence" value="ECO:0007669"/>
    <property type="project" value="UniProtKB-SubCell"/>
</dbReference>
<comment type="caution">
    <text evidence="10">The sequence shown here is derived from an EMBL/GenBank/DDBJ whole genome shotgun (WGS) entry which is preliminary data.</text>
</comment>
<feature type="transmembrane region" description="Helical" evidence="7">
    <location>
        <begin position="348"/>
        <end position="375"/>
    </location>
</feature>
<keyword evidence="4 7" id="KW-1133">Transmembrane helix</keyword>
<dbReference type="InterPro" id="IPR003838">
    <property type="entry name" value="ABC3_permease_C"/>
</dbReference>
<keyword evidence="5 7" id="KW-0472">Membrane</keyword>
<feature type="domain" description="MacB-like periplasmic core" evidence="9">
    <location>
        <begin position="34"/>
        <end position="265"/>
    </location>
</feature>
<feature type="transmembrane region" description="Helical" evidence="7">
    <location>
        <begin position="300"/>
        <end position="327"/>
    </location>
</feature>
<accession>A0A7W9A3P9</accession>
<evidence type="ECO:0000256" key="7">
    <source>
        <dbReference type="SAM" id="Phobius"/>
    </source>
</evidence>
<protein>
    <submittedName>
        <fullName evidence="10">Putative ABC transport system permease protein</fullName>
    </submittedName>
</protein>
<evidence type="ECO:0000256" key="3">
    <source>
        <dbReference type="ARBA" id="ARBA00022692"/>
    </source>
</evidence>
<evidence type="ECO:0000313" key="10">
    <source>
        <dbReference type="EMBL" id="MBB5660839.1"/>
    </source>
</evidence>
<dbReference type="Proteomes" id="UP000548978">
    <property type="component" value="Unassembled WGS sequence"/>
</dbReference>
<organism evidence="10 11">
    <name type="scientific">Brevundimonas halotolerans</name>
    <dbReference type="NCBI Taxonomy" id="69670"/>
    <lineage>
        <taxon>Bacteria</taxon>
        <taxon>Pseudomonadati</taxon>
        <taxon>Pseudomonadota</taxon>
        <taxon>Alphaproteobacteria</taxon>
        <taxon>Caulobacterales</taxon>
        <taxon>Caulobacteraceae</taxon>
        <taxon>Brevundimonas</taxon>
    </lineage>
</organism>